<feature type="region of interest" description="Disordered" evidence="1">
    <location>
        <begin position="119"/>
        <end position="151"/>
    </location>
</feature>
<evidence type="ECO:0008006" key="4">
    <source>
        <dbReference type="Google" id="ProtNLM"/>
    </source>
</evidence>
<organism evidence="2 3">
    <name type="scientific">Puccinia striiformis f. sp. tritici PST-78</name>
    <dbReference type="NCBI Taxonomy" id="1165861"/>
    <lineage>
        <taxon>Eukaryota</taxon>
        <taxon>Fungi</taxon>
        <taxon>Dikarya</taxon>
        <taxon>Basidiomycota</taxon>
        <taxon>Pucciniomycotina</taxon>
        <taxon>Pucciniomycetes</taxon>
        <taxon>Pucciniales</taxon>
        <taxon>Pucciniaceae</taxon>
        <taxon>Puccinia</taxon>
    </lineage>
</organism>
<dbReference type="EMBL" id="AJIL01000422">
    <property type="protein sequence ID" value="KNE89254.1"/>
    <property type="molecule type" value="Genomic_DNA"/>
</dbReference>
<dbReference type="Gene3D" id="2.40.70.10">
    <property type="entry name" value="Acid Proteases"/>
    <property type="match status" value="1"/>
</dbReference>
<dbReference type="STRING" id="1165861.A0A0L0UR58"/>
<sequence>IAALQQKLEKPDTNYTDANPRGNAPPSRTLYDSKTMVCYYCSKEGHGTTRCQDLEADKRLGLVRQIGSDYYLPNREKIPYNTCRPIRTVVATASAKVSAKPVVKALRGRQRETRIEEVGEDEMDVDSEEATVEKEKAPEPTMVKSSAKEEKRPETLLANELENMKIPTTFSQLTALSPVYAEEVIRHLSRKLPEQSKTNISYISKPNREADSRASMLLDKEHKPKDPLCFYSCALGYILTKVLGGTIEFMVDSGSMVNVIPSEVALAFGMEVVKVEIPMKGVGGGRCDITGVVENCPITVGRFTGPVHLFVAPSAVDCILGRPFLFDYDCTLEYPMWNYYSVRL</sequence>
<gene>
    <name evidence="2" type="ORF">PSTG_17287</name>
</gene>
<dbReference type="CDD" id="cd00303">
    <property type="entry name" value="retropepsin_like"/>
    <property type="match status" value="1"/>
</dbReference>
<dbReference type="InterPro" id="IPR021109">
    <property type="entry name" value="Peptidase_aspartic_dom_sf"/>
</dbReference>
<accession>A0A0L0UR58</accession>
<comment type="caution">
    <text evidence="2">The sequence shown here is derived from an EMBL/GenBank/DDBJ whole genome shotgun (WGS) entry which is preliminary data.</text>
</comment>
<reference evidence="3" key="1">
    <citation type="submission" date="2014-03" db="EMBL/GenBank/DDBJ databases">
        <title>The Genome Sequence of Puccinia striiformis f. sp. tritici PST-78.</title>
        <authorList>
            <consortium name="The Broad Institute Genome Sequencing Platform"/>
            <person name="Cuomo C."/>
            <person name="Hulbert S."/>
            <person name="Chen X."/>
            <person name="Walker B."/>
            <person name="Young S.K."/>
            <person name="Zeng Q."/>
            <person name="Gargeya S."/>
            <person name="Fitzgerald M."/>
            <person name="Haas B."/>
            <person name="Abouelleil A."/>
            <person name="Alvarado L."/>
            <person name="Arachchi H.M."/>
            <person name="Berlin A.M."/>
            <person name="Chapman S.B."/>
            <person name="Goldberg J."/>
            <person name="Griggs A."/>
            <person name="Gujja S."/>
            <person name="Hansen M."/>
            <person name="Howarth C."/>
            <person name="Imamovic A."/>
            <person name="Larimer J."/>
            <person name="McCowan C."/>
            <person name="Montmayeur A."/>
            <person name="Murphy C."/>
            <person name="Neiman D."/>
            <person name="Pearson M."/>
            <person name="Priest M."/>
            <person name="Roberts A."/>
            <person name="Saif S."/>
            <person name="Shea T."/>
            <person name="Sisk P."/>
            <person name="Sykes S."/>
            <person name="Wortman J."/>
            <person name="Nusbaum C."/>
            <person name="Birren B."/>
        </authorList>
    </citation>
    <scope>NUCLEOTIDE SEQUENCE [LARGE SCALE GENOMIC DNA]</scope>
    <source>
        <strain evidence="3">race PST-78</strain>
    </source>
</reference>
<evidence type="ECO:0000313" key="2">
    <source>
        <dbReference type="EMBL" id="KNE89254.1"/>
    </source>
</evidence>
<proteinExistence type="predicted"/>
<dbReference type="SUPFAM" id="SSF50630">
    <property type="entry name" value="Acid proteases"/>
    <property type="match status" value="1"/>
</dbReference>
<name>A0A0L0UR58_9BASI</name>
<keyword evidence="3" id="KW-1185">Reference proteome</keyword>
<feature type="compositionally biased region" description="Acidic residues" evidence="1">
    <location>
        <begin position="119"/>
        <end position="130"/>
    </location>
</feature>
<protein>
    <recommendedName>
        <fullName evidence="4">CCHC-type domain-containing protein</fullName>
    </recommendedName>
</protein>
<dbReference type="Proteomes" id="UP000054564">
    <property type="component" value="Unassembled WGS sequence"/>
</dbReference>
<feature type="non-terminal residue" evidence="2">
    <location>
        <position position="1"/>
    </location>
</feature>
<dbReference type="AlphaFoldDB" id="A0A0L0UR58"/>
<dbReference type="Pfam" id="PF13650">
    <property type="entry name" value="Asp_protease_2"/>
    <property type="match status" value="1"/>
</dbReference>
<evidence type="ECO:0000256" key="1">
    <source>
        <dbReference type="SAM" id="MobiDB-lite"/>
    </source>
</evidence>
<evidence type="ECO:0000313" key="3">
    <source>
        <dbReference type="Proteomes" id="UP000054564"/>
    </source>
</evidence>
<feature type="region of interest" description="Disordered" evidence="1">
    <location>
        <begin position="9"/>
        <end position="28"/>
    </location>
</feature>